<reference evidence="1 2" key="1">
    <citation type="submission" date="2016-09" db="EMBL/GenBank/DDBJ databases">
        <authorList>
            <person name="Capua I."/>
            <person name="De Benedictis P."/>
            <person name="Joannis T."/>
            <person name="Lombin L.H."/>
            <person name="Cattoli G."/>
        </authorList>
    </citation>
    <scope>NUCLEOTIDE SEQUENCE [LARGE SCALE GENOMIC DNA]</scope>
    <source>
        <strain evidence="1 2">GluBS11</strain>
    </source>
</reference>
<dbReference type="AlphaFoldDB" id="A0A1D3TNZ1"/>
<dbReference type="Proteomes" id="UP000199315">
    <property type="component" value="Unassembled WGS sequence"/>
</dbReference>
<proteinExistence type="predicted"/>
<evidence type="ECO:0000313" key="2">
    <source>
        <dbReference type="Proteomes" id="UP000199315"/>
    </source>
</evidence>
<dbReference type="InterPro" id="IPR014825">
    <property type="entry name" value="DNA_alkylation"/>
</dbReference>
<keyword evidence="2" id="KW-1185">Reference proteome</keyword>
<protein>
    <submittedName>
        <fullName evidence="1">3-methyladenine DNA glycosylase AlkD</fullName>
    </submittedName>
</protein>
<organism evidence="1 2">
    <name type="scientific">Anaerobium acetethylicum</name>
    <dbReference type="NCBI Taxonomy" id="1619234"/>
    <lineage>
        <taxon>Bacteria</taxon>
        <taxon>Bacillati</taxon>
        <taxon>Bacillota</taxon>
        <taxon>Clostridia</taxon>
        <taxon>Lachnospirales</taxon>
        <taxon>Lachnospiraceae</taxon>
        <taxon>Anaerobium</taxon>
    </lineage>
</organism>
<dbReference type="InterPro" id="IPR016024">
    <property type="entry name" value="ARM-type_fold"/>
</dbReference>
<gene>
    <name evidence="1" type="ORF">SAMN05421730_1001291</name>
</gene>
<dbReference type="OrthoDB" id="9784740at2"/>
<dbReference type="SUPFAM" id="SSF48371">
    <property type="entry name" value="ARM repeat"/>
    <property type="match status" value="1"/>
</dbReference>
<dbReference type="PANTHER" id="PTHR34070:SF1">
    <property type="entry name" value="DNA ALKYLATION REPAIR PROTEIN"/>
    <property type="match status" value="1"/>
</dbReference>
<accession>A0A1D3TNZ1</accession>
<name>A0A1D3TNZ1_9FIRM</name>
<dbReference type="RefSeq" id="WP_091229021.1">
    <property type="nucleotide sequence ID" value="NZ_FMKA01000001.1"/>
</dbReference>
<evidence type="ECO:0000313" key="1">
    <source>
        <dbReference type="EMBL" id="SCP95075.1"/>
    </source>
</evidence>
<dbReference type="Pfam" id="PF08713">
    <property type="entry name" value="DNA_alkylation"/>
    <property type="match status" value="1"/>
</dbReference>
<dbReference type="PANTHER" id="PTHR34070">
    <property type="entry name" value="ARMADILLO-TYPE FOLD"/>
    <property type="match status" value="1"/>
</dbReference>
<dbReference type="EMBL" id="FMKA01000001">
    <property type="protein sequence ID" value="SCP95075.1"/>
    <property type="molecule type" value="Genomic_DNA"/>
</dbReference>
<dbReference type="CDD" id="cd06561">
    <property type="entry name" value="AlkD_like"/>
    <property type="match status" value="1"/>
</dbReference>
<dbReference type="Gene3D" id="1.25.10.90">
    <property type="match status" value="1"/>
</dbReference>
<sequence length="237" mass="27761">MDLKKTEWLNTDYHHLIELLKSEADEKYRDFQKGLIPGDEKMIGIRMPRLRQLGKEISKGNWKAFISLGGADYIEEKMLKAIVAGLSITDIREFITTAEDFIPLIGNWAVCDAFCSGAKIVRKHQEEFWPVIEKWLRSDNPWAVRAGIVMIISHYMTEDYLIIALNLCERIQSDNYYVRMAQAWLVSEAYARFPVKTHDYLTRSLLDDWTFNKALQKARESFRVSDERKYILLGMKR</sequence>